<proteinExistence type="predicted"/>
<comment type="caution">
    <text evidence="1">The sequence shown here is derived from an EMBL/GenBank/DDBJ whole genome shotgun (WGS) entry which is preliminary data.</text>
</comment>
<sequence length="148" mass="17324">MAKKDAREEERLENIDLNRDIWGDGYKIVIKAIKNIVPYDIPDRKAMEAVKIFHSHGERHIIIEKSAYNSNIHGRRAKKGRHYHENRAGSRFRWNPSGSYKGSREIIWWLAPRSDESASKDSKIFTSNARLLMLRRYFPGIPGIYIDN</sequence>
<gene>
    <name evidence="1" type="ORF">QE152_g13406</name>
</gene>
<dbReference type="Proteomes" id="UP001458880">
    <property type="component" value="Unassembled WGS sequence"/>
</dbReference>
<evidence type="ECO:0000313" key="1">
    <source>
        <dbReference type="EMBL" id="KAK9731715.1"/>
    </source>
</evidence>
<dbReference type="AlphaFoldDB" id="A0AAW1LDT0"/>
<protein>
    <submittedName>
        <fullName evidence="1">Uncharacterized protein</fullName>
    </submittedName>
</protein>
<accession>A0AAW1LDT0</accession>
<evidence type="ECO:0000313" key="2">
    <source>
        <dbReference type="Proteomes" id="UP001458880"/>
    </source>
</evidence>
<keyword evidence="2" id="KW-1185">Reference proteome</keyword>
<name>A0AAW1LDT0_POPJA</name>
<organism evidence="1 2">
    <name type="scientific">Popillia japonica</name>
    <name type="common">Japanese beetle</name>
    <dbReference type="NCBI Taxonomy" id="7064"/>
    <lineage>
        <taxon>Eukaryota</taxon>
        <taxon>Metazoa</taxon>
        <taxon>Ecdysozoa</taxon>
        <taxon>Arthropoda</taxon>
        <taxon>Hexapoda</taxon>
        <taxon>Insecta</taxon>
        <taxon>Pterygota</taxon>
        <taxon>Neoptera</taxon>
        <taxon>Endopterygota</taxon>
        <taxon>Coleoptera</taxon>
        <taxon>Polyphaga</taxon>
        <taxon>Scarabaeiformia</taxon>
        <taxon>Scarabaeidae</taxon>
        <taxon>Rutelinae</taxon>
        <taxon>Popillia</taxon>
    </lineage>
</organism>
<dbReference type="EMBL" id="JASPKY010000128">
    <property type="protein sequence ID" value="KAK9731715.1"/>
    <property type="molecule type" value="Genomic_DNA"/>
</dbReference>
<reference evidence="1 2" key="1">
    <citation type="journal article" date="2024" name="BMC Genomics">
        <title>De novo assembly and annotation of Popillia japonica's genome with initial clues to its potential as an invasive pest.</title>
        <authorList>
            <person name="Cucini C."/>
            <person name="Boschi S."/>
            <person name="Funari R."/>
            <person name="Cardaioli E."/>
            <person name="Iannotti N."/>
            <person name="Marturano G."/>
            <person name="Paoli F."/>
            <person name="Bruttini M."/>
            <person name="Carapelli A."/>
            <person name="Frati F."/>
            <person name="Nardi F."/>
        </authorList>
    </citation>
    <scope>NUCLEOTIDE SEQUENCE [LARGE SCALE GENOMIC DNA]</scope>
    <source>
        <strain evidence="1">DMR45628</strain>
    </source>
</reference>